<evidence type="ECO:0000256" key="6">
    <source>
        <dbReference type="SAM" id="Phobius"/>
    </source>
</evidence>
<keyword evidence="4 6" id="KW-1133">Transmembrane helix</keyword>
<dbReference type="InterPro" id="IPR000731">
    <property type="entry name" value="SSD"/>
</dbReference>
<feature type="transmembrane region" description="Helical" evidence="6">
    <location>
        <begin position="215"/>
        <end position="239"/>
    </location>
</feature>
<feature type="transmembrane region" description="Helical" evidence="6">
    <location>
        <begin position="659"/>
        <end position="682"/>
    </location>
</feature>
<feature type="transmembrane region" description="Helical" evidence="6">
    <location>
        <begin position="589"/>
        <end position="610"/>
    </location>
</feature>
<feature type="transmembrane region" description="Helical" evidence="6">
    <location>
        <begin position="269"/>
        <end position="290"/>
    </location>
</feature>
<evidence type="ECO:0000259" key="7">
    <source>
        <dbReference type="PROSITE" id="PS50156"/>
    </source>
</evidence>
<dbReference type="EMBL" id="CAEZUG010000045">
    <property type="protein sequence ID" value="CAB4595218.1"/>
    <property type="molecule type" value="Genomic_DNA"/>
</dbReference>
<dbReference type="PANTHER" id="PTHR33406">
    <property type="entry name" value="MEMBRANE PROTEIN MJ1562-RELATED"/>
    <property type="match status" value="1"/>
</dbReference>
<evidence type="ECO:0000256" key="1">
    <source>
        <dbReference type="ARBA" id="ARBA00004651"/>
    </source>
</evidence>
<evidence type="ECO:0000256" key="5">
    <source>
        <dbReference type="ARBA" id="ARBA00023136"/>
    </source>
</evidence>
<name>A0A6J6GEF7_9ZZZZ</name>
<dbReference type="Pfam" id="PF03176">
    <property type="entry name" value="MMPL"/>
    <property type="match status" value="2"/>
</dbReference>
<dbReference type="Gene3D" id="1.20.1640.10">
    <property type="entry name" value="Multidrug efflux transporter AcrB transmembrane domain"/>
    <property type="match status" value="2"/>
</dbReference>
<keyword evidence="3 6" id="KW-0812">Transmembrane</keyword>
<dbReference type="InterPro" id="IPR050545">
    <property type="entry name" value="Mycobact_MmpL"/>
</dbReference>
<feature type="transmembrane region" description="Helical" evidence="6">
    <location>
        <begin position="522"/>
        <end position="541"/>
    </location>
</feature>
<dbReference type="InterPro" id="IPR004869">
    <property type="entry name" value="MMPL_dom"/>
</dbReference>
<evidence type="ECO:0000313" key="8">
    <source>
        <dbReference type="EMBL" id="CAB4595218.1"/>
    </source>
</evidence>
<dbReference type="PROSITE" id="PS50156">
    <property type="entry name" value="SSD"/>
    <property type="match status" value="1"/>
</dbReference>
<keyword evidence="2" id="KW-1003">Cell membrane</keyword>
<evidence type="ECO:0000256" key="4">
    <source>
        <dbReference type="ARBA" id="ARBA00022989"/>
    </source>
</evidence>
<feature type="domain" description="SSD" evidence="7">
    <location>
        <begin position="192"/>
        <end position="319"/>
    </location>
</feature>
<dbReference type="AlphaFoldDB" id="A0A6J6GEF7"/>
<feature type="transmembrane region" description="Helical" evidence="6">
    <location>
        <begin position="296"/>
        <end position="321"/>
    </location>
</feature>
<dbReference type="SUPFAM" id="SSF82866">
    <property type="entry name" value="Multidrug efflux transporter AcrB transmembrane domain"/>
    <property type="match status" value="2"/>
</dbReference>
<protein>
    <submittedName>
        <fullName evidence="8">Unannotated protein</fullName>
    </submittedName>
</protein>
<evidence type="ECO:0000256" key="3">
    <source>
        <dbReference type="ARBA" id="ARBA00022692"/>
    </source>
</evidence>
<comment type="subcellular location">
    <subcellularLocation>
        <location evidence="1">Cell membrane</location>
        <topology evidence="1">Multi-pass membrane protein</topology>
    </subcellularLocation>
</comment>
<organism evidence="8">
    <name type="scientific">freshwater metagenome</name>
    <dbReference type="NCBI Taxonomy" id="449393"/>
    <lineage>
        <taxon>unclassified sequences</taxon>
        <taxon>metagenomes</taxon>
        <taxon>ecological metagenomes</taxon>
    </lineage>
</organism>
<accession>A0A6J6GEF7</accession>
<sequence length="713" mass="75677">MMQRWTHLVIRNRRATIAIWIAIAIAGFFASANIGQHLTTSLEVPGSQSAQADAILASHFGENTQGTFSVIYRYKTSTPVQIQGYKDAITEAARVIPGADVTVQKALGGVLFASITTPLNLLGAAPYADALRGAITQQGLTGAQVTGPPAINHDVSPVLAGDLQRGQLVAIAMALLLLILLLGISLAVIIPLIFAAASISLALALIFLLSQKTLMVLYIPNIVELIGLGLAIDYSLLIIHRFRRELRDHPAIEVSDAINRTMATAGRTVIISGFIVSIALATLLLVPVPFVQSLGAAGIVVPASSMLAALTLAPALLSLLGRRCLATVGFKGVISKTDVMNGAWAKIARFVVAKPKTVFIGSLATLAIMIMPIFWLSITPSSLTAIPANLESSQAVSMLTNRLGSGVITPHELVIDLGGDNRATTPSVDAARLKLAKQLSKNPEIFIVASESKLPFIDADGRYVRIFVVGRHVLGMPESDQLVGVLRTINLTQSGFSSEAKLYLGGAPAQGVDLIRTIINSFPWIIGLALLLTYLLLVRALRSLILPLKAIALDLLSVAVAFAALVAVFRFGFASAFLQTYRLDQIEAWVLIFLFAILFGLSMDYELFLVSRMREAREAGASNNDSVVEGLAHTGGVVSAAAIIFLAAVSGFVTGHFAGLQQLGIGLGVGVLVDATIIRGLLLPSTMVLLGRWNWWLPAPIARLLNTKASPLD</sequence>
<proteinExistence type="predicted"/>
<dbReference type="PANTHER" id="PTHR33406:SF13">
    <property type="entry name" value="MEMBRANE PROTEIN YDFJ"/>
    <property type="match status" value="1"/>
</dbReference>
<feature type="transmembrane region" description="Helical" evidence="6">
    <location>
        <begin position="553"/>
        <end position="577"/>
    </location>
</feature>
<feature type="transmembrane region" description="Helical" evidence="6">
    <location>
        <begin position="358"/>
        <end position="378"/>
    </location>
</feature>
<keyword evidence="5 6" id="KW-0472">Membrane</keyword>
<feature type="transmembrane region" description="Helical" evidence="6">
    <location>
        <begin position="631"/>
        <end position="653"/>
    </location>
</feature>
<gene>
    <name evidence="8" type="ORF">UFOPK1795_00824</name>
</gene>
<evidence type="ECO:0000256" key="2">
    <source>
        <dbReference type="ARBA" id="ARBA00022475"/>
    </source>
</evidence>
<reference evidence="8" key="1">
    <citation type="submission" date="2020-05" db="EMBL/GenBank/DDBJ databases">
        <authorList>
            <person name="Chiriac C."/>
            <person name="Salcher M."/>
            <person name="Ghai R."/>
            <person name="Kavagutti S V."/>
        </authorList>
    </citation>
    <scope>NUCLEOTIDE SEQUENCE</scope>
</reference>
<dbReference type="GO" id="GO:0005886">
    <property type="term" value="C:plasma membrane"/>
    <property type="evidence" value="ECO:0007669"/>
    <property type="project" value="UniProtKB-SubCell"/>
</dbReference>